<feature type="transmembrane region" description="Helical" evidence="1">
    <location>
        <begin position="126"/>
        <end position="146"/>
    </location>
</feature>
<dbReference type="AlphaFoldDB" id="A0A914E6A6"/>
<accession>A0A914E6A6</accession>
<keyword evidence="2" id="KW-1185">Reference proteome</keyword>
<reference evidence="3" key="1">
    <citation type="submission" date="2022-11" db="UniProtKB">
        <authorList>
            <consortium name="WormBaseParasite"/>
        </authorList>
    </citation>
    <scope>IDENTIFICATION</scope>
</reference>
<evidence type="ECO:0000313" key="3">
    <source>
        <dbReference type="WBParaSite" id="ACRNAN_scaffold588.g11238.t1"/>
    </source>
</evidence>
<evidence type="ECO:0000313" key="2">
    <source>
        <dbReference type="Proteomes" id="UP000887540"/>
    </source>
</evidence>
<proteinExistence type="predicted"/>
<evidence type="ECO:0000256" key="1">
    <source>
        <dbReference type="SAM" id="Phobius"/>
    </source>
</evidence>
<keyword evidence="1" id="KW-1133">Transmembrane helix</keyword>
<organism evidence="2 3">
    <name type="scientific">Acrobeloides nanus</name>
    <dbReference type="NCBI Taxonomy" id="290746"/>
    <lineage>
        <taxon>Eukaryota</taxon>
        <taxon>Metazoa</taxon>
        <taxon>Ecdysozoa</taxon>
        <taxon>Nematoda</taxon>
        <taxon>Chromadorea</taxon>
        <taxon>Rhabditida</taxon>
        <taxon>Tylenchina</taxon>
        <taxon>Cephalobomorpha</taxon>
        <taxon>Cephaloboidea</taxon>
        <taxon>Cephalobidae</taxon>
        <taxon>Acrobeloides</taxon>
    </lineage>
</organism>
<feature type="transmembrane region" description="Helical" evidence="1">
    <location>
        <begin position="91"/>
        <end position="111"/>
    </location>
</feature>
<name>A0A914E6A6_9BILA</name>
<sequence length="215" mass="24137">MGGGYLCSLPVFGASAFLIFDSPAQRDFQIAGTCELAGTSYLLVNEIARGSRALFTIVGVFLYIPITLRTHKVYQAKGQYAQLRSAQRKKLIRYNLIVSLMVINEIILIVIPDMLLVIWPVQLEKIRYALAELTLFKSLVNFVMIISMQREIQNRIVQITRKIMNKQNTVTNMNNSSVFVTSHSQGTLNLGHTRHDRQLSNSGVSTVTMTVVTVK</sequence>
<keyword evidence="1" id="KW-0812">Transmembrane</keyword>
<protein>
    <submittedName>
        <fullName evidence="3">G protein-coupled receptor</fullName>
    </submittedName>
</protein>
<feature type="transmembrane region" description="Helical" evidence="1">
    <location>
        <begin position="50"/>
        <end position="70"/>
    </location>
</feature>
<dbReference type="WBParaSite" id="ACRNAN_scaffold588.g11238.t1">
    <property type="protein sequence ID" value="ACRNAN_scaffold588.g11238.t1"/>
    <property type="gene ID" value="ACRNAN_scaffold588.g11238"/>
</dbReference>
<keyword evidence="1" id="KW-0472">Membrane</keyword>
<dbReference type="Proteomes" id="UP000887540">
    <property type="component" value="Unplaced"/>
</dbReference>